<evidence type="ECO:0000313" key="1">
    <source>
        <dbReference type="EMBL" id="MTE16971.1"/>
    </source>
</evidence>
<reference evidence="1 2" key="1">
    <citation type="submission" date="2019-11" db="EMBL/GenBank/DDBJ databases">
        <title>Nocardia sp. nov. CT2-14 isolated from soil.</title>
        <authorList>
            <person name="Kanchanasin P."/>
            <person name="Tanasupawat S."/>
            <person name="Yuki M."/>
            <person name="Kudo T."/>
        </authorList>
    </citation>
    <scope>NUCLEOTIDE SEQUENCE [LARGE SCALE GENOMIC DNA]</scope>
    <source>
        <strain evidence="1 2">CT2-14</strain>
    </source>
</reference>
<dbReference type="AlphaFoldDB" id="A0A6I3L638"/>
<proteinExistence type="predicted"/>
<accession>A0A6I3L638</accession>
<dbReference type="InterPro" id="IPR007804">
    <property type="entry name" value="GvpG"/>
</dbReference>
<dbReference type="Pfam" id="PF05120">
    <property type="entry name" value="GvpG"/>
    <property type="match status" value="1"/>
</dbReference>
<comment type="caution">
    <text evidence="1">The sequence shown here is derived from an EMBL/GenBank/DDBJ whole genome shotgun (WGS) entry which is preliminary data.</text>
</comment>
<gene>
    <name evidence="1" type="ORF">GLP40_30050</name>
</gene>
<dbReference type="EMBL" id="WMBB01000017">
    <property type="protein sequence ID" value="MTE16971.1"/>
    <property type="molecule type" value="Genomic_DNA"/>
</dbReference>
<sequence length="83" mass="9092">MGLLSSIFSLPLAPIRGVIWVGELIQDQVERQLHDPAILRRELEEIDRAAATGDLSAEEAEQAQQAVLERMTGSAVGPVDRKE</sequence>
<dbReference type="Proteomes" id="UP000432464">
    <property type="component" value="Unassembled WGS sequence"/>
</dbReference>
<protein>
    <submittedName>
        <fullName evidence="1">Gas vesicle protein G</fullName>
    </submittedName>
</protein>
<keyword evidence="2" id="KW-1185">Reference proteome</keyword>
<name>A0A6I3L638_9NOCA</name>
<evidence type="ECO:0000313" key="2">
    <source>
        <dbReference type="Proteomes" id="UP000432464"/>
    </source>
</evidence>
<dbReference type="RefSeq" id="WP_154791374.1">
    <property type="nucleotide sequence ID" value="NZ_WMBB01000017.1"/>
</dbReference>
<organism evidence="1 2">
    <name type="scientific">Nocardia aurantiaca</name>
    <dbReference type="NCBI Taxonomy" id="2675850"/>
    <lineage>
        <taxon>Bacteria</taxon>
        <taxon>Bacillati</taxon>
        <taxon>Actinomycetota</taxon>
        <taxon>Actinomycetes</taxon>
        <taxon>Mycobacteriales</taxon>
        <taxon>Nocardiaceae</taxon>
        <taxon>Nocardia</taxon>
    </lineage>
</organism>